<feature type="transmembrane region" description="Helical" evidence="1">
    <location>
        <begin position="16"/>
        <end position="37"/>
    </location>
</feature>
<dbReference type="Proteomes" id="UP001418796">
    <property type="component" value="Unassembled WGS sequence"/>
</dbReference>
<comment type="caution">
    <text evidence="2">The sequence shown here is derived from an EMBL/GenBank/DDBJ whole genome shotgun (WGS) entry which is preliminary data.</text>
</comment>
<keyword evidence="1" id="KW-0472">Membrane</keyword>
<proteinExistence type="predicted"/>
<dbReference type="RefSeq" id="WP_343132232.1">
    <property type="nucleotide sequence ID" value="NZ_JBCITK010000002.1"/>
</dbReference>
<name>A0ABU9VNS7_9BACI</name>
<keyword evidence="1" id="KW-1133">Transmembrane helix</keyword>
<protein>
    <submittedName>
        <fullName evidence="2">Uncharacterized protein</fullName>
    </submittedName>
</protein>
<keyword evidence="1" id="KW-0812">Transmembrane</keyword>
<evidence type="ECO:0000313" key="2">
    <source>
        <dbReference type="EMBL" id="MEN0645565.1"/>
    </source>
</evidence>
<gene>
    <name evidence="2" type="ORF">MKY91_20580</name>
</gene>
<sequence length="119" mass="13370">MIAYWKAEDLKVEKRMAILLATCAAFILYVSVVYIAVQGNTSLGAVIQLYFAVIALSIFIKEARRKRHQDFLEILNDVTDTVHPNKTKRTMANVYIDGQKCMATLAYNNVIRIKGKGSA</sequence>
<organism evidence="2 3">
    <name type="scientific">Alkalicoccobacillus gibsonii</name>
    <dbReference type="NCBI Taxonomy" id="79881"/>
    <lineage>
        <taxon>Bacteria</taxon>
        <taxon>Bacillati</taxon>
        <taxon>Bacillota</taxon>
        <taxon>Bacilli</taxon>
        <taxon>Bacillales</taxon>
        <taxon>Bacillaceae</taxon>
        <taxon>Alkalicoccobacillus</taxon>
    </lineage>
</organism>
<accession>A0ABU9VNS7</accession>
<keyword evidence="3" id="KW-1185">Reference proteome</keyword>
<reference evidence="2 3" key="1">
    <citation type="submission" date="2024-03" db="EMBL/GenBank/DDBJ databases">
        <title>Bacilli Hybrid Assemblies.</title>
        <authorList>
            <person name="Kovac J."/>
        </authorList>
    </citation>
    <scope>NUCLEOTIDE SEQUENCE [LARGE SCALE GENOMIC DNA]</scope>
    <source>
        <strain evidence="2 3">FSL R7-0666</strain>
    </source>
</reference>
<feature type="transmembrane region" description="Helical" evidence="1">
    <location>
        <begin position="43"/>
        <end position="60"/>
    </location>
</feature>
<dbReference type="EMBL" id="JBCITK010000002">
    <property type="protein sequence ID" value="MEN0645565.1"/>
    <property type="molecule type" value="Genomic_DNA"/>
</dbReference>
<evidence type="ECO:0000313" key="3">
    <source>
        <dbReference type="Proteomes" id="UP001418796"/>
    </source>
</evidence>
<evidence type="ECO:0000256" key="1">
    <source>
        <dbReference type="SAM" id="Phobius"/>
    </source>
</evidence>